<evidence type="ECO:0000259" key="14">
    <source>
        <dbReference type="SMART" id="SM00840"/>
    </source>
</evidence>
<dbReference type="InterPro" id="IPR015273">
    <property type="entry name" value="Cys-tRNA-synt_Ia_DALR"/>
</dbReference>
<dbReference type="Gene3D" id="1.20.120.640">
    <property type="entry name" value="Anticodon-binding domain of a subclass of class I aminoacyl-tRNA synthetases"/>
    <property type="match status" value="1"/>
</dbReference>
<keyword evidence="8 13" id="KW-0862">Zinc</keyword>
<dbReference type="InterPro" id="IPR024909">
    <property type="entry name" value="Cys-tRNA/MSH_ligase"/>
</dbReference>
<dbReference type="SMART" id="SM00840">
    <property type="entry name" value="DALR_2"/>
    <property type="match status" value="1"/>
</dbReference>
<dbReference type="PRINTS" id="PR00983">
    <property type="entry name" value="TRNASYNTHCYS"/>
</dbReference>
<dbReference type="AlphaFoldDB" id="A7NRZ4"/>
<feature type="short sequence motif" description="'KMSKS' region" evidence="13">
    <location>
        <begin position="270"/>
        <end position="274"/>
    </location>
</feature>
<gene>
    <name evidence="13" type="primary">cysS</name>
    <name evidence="15" type="ordered locus">Rcas_4315</name>
</gene>
<evidence type="ECO:0000256" key="6">
    <source>
        <dbReference type="ARBA" id="ARBA00022723"/>
    </source>
</evidence>
<evidence type="ECO:0000256" key="4">
    <source>
        <dbReference type="ARBA" id="ARBA00022490"/>
    </source>
</evidence>
<feature type="binding site" evidence="13">
    <location>
        <position position="237"/>
    </location>
    <ligand>
        <name>Zn(2+)</name>
        <dbReference type="ChEBI" id="CHEBI:29105"/>
    </ligand>
</feature>
<accession>A7NRZ4</accession>
<comment type="catalytic activity">
    <reaction evidence="12 13">
        <text>tRNA(Cys) + L-cysteine + ATP = L-cysteinyl-tRNA(Cys) + AMP + diphosphate</text>
        <dbReference type="Rhea" id="RHEA:17773"/>
        <dbReference type="Rhea" id="RHEA-COMP:9661"/>
        <dbReference type="Rhea" id="RHEA-COMP:9679"/>
        <dbReference type="ChEBI" id="CHEBI:30616"/>
        <dbReference type="ChEBI" id="CHEBI:33019"/>
        <dbReference type="ChEBI" id="CHEBI:35235"/>
        <dbReference type="ChEBI" id="CHEBI:78442"/>
        <dbReference type="ChEBI" id="CHEBI:78517"/>
        <dbReference type="ChEBI" id="CHEBI:456215"/>
        <dbReference type="EC" id="6.1.1.16"/>
    </reaction>
</comment>
<evidence type="ECO:0000256" key="8">
    <source>
        <dbReference type="ARBA" id="ARBA00022833"/>
    </source>
</evidence>
<feature type="domain" description="Cysteinyl-tRNA synthetase class Ia DALR" evidence="14">
    <location>
        <begin position="346"/>
        <end position="401"/>
    </location>
</feature>
<evidence type="ECO:0000256" key="1">
    <source>
        <dbReference type="ARBA" id="ARBA00004496"/>
    </source>
</evidence>
<dbReference type="EMBL" id="CP000804">
    <property type="protein sequence ID" value="ABU60340.1"/>
    <property type="molecule type" value="Genomic_DNA"/>
</dbReference>
<dbReference type="SUPFAM" id="SSF52374">
    <property type="entry name" value="Nucleotidylyl transferase"/>
    <property type="match status" value="1"/>
</dbReference>
<name>A7NRZ4_ROSCS</name>
<dbReference type="PANTHER" id="PTHR10890:SF3">
    <property type="entry name" value="CYSTEINE--TRNA LIGASE, CYTOPLASMIC"/>
    <property type="match status" value="1"/>
</dbReference>
<sequence length="401" mass="45073">MWLFDTLRGQKAELLIPRDRPLTLYVCGVTPYDTTHVGHAHTFLIFDVLIRYIRHCGGTVRYCQNTTDVDDPLFERAARDGIPWDELARRETEQFVKDCQALNLIPPDFFPKASEEIATMIPIIERLVELGHAYVRNGNVYFDVSTEPTYGAMARVDGYEALLALANERGNNPNDPLKDDPLDFVLWQRSRPGEPTWPSPWGRGRPGWHIECTAMATRYLGPQIDIHGGGRDLIFPHHPSEIVQTEPYTGKRPFVHFWVHGGLAWLDGQKMSKSLGNLVFIKDALQQHSADALRWYLLSFPYRDDFEYVRSDVPLAVQQVERLTAALAAQGDSKGEPLNAEPFYQTYFAALDNDLDTPKALAQIGALSNAILEAASSGYNVVGAQSALREMAHVFGFWAAA</sequence>
<evidence type="ECO:0000256" key="12">
    <source>
        <dbReference type="ARBA" id="ARBA00047398"/>
    </source>
</evidence>
<reference evidence="15 16" key="1">
    <citation type="submission" date="2007-08" db="EMBL/GenBank/DDBJ databases">
        <title>Complete sequence of Roseiflexus castenholzii DSM 13941.</title>
        <authorList>
            <consortium name="US DOE Joint Genome Institute"/>
            <person name="Copeland A."/>
            <person name="Lucas S."/>
            <person name="Lapidus A."/>
            <person name="Barry K."/>
            <person name="Glavina del Rio T."/>
            <person name="Dalin E."/>
            <person name="Tice H."/>
            <person name="Pitluck S."/>
            <person name="Thompson L.S."/>
            <person name="Brettin T."/>
            <person name="Bruce D."/>
            <person name="Detter J.C."/>
            <person name="Han C."/>
            <person name="Tapia R."/>
            <person name="Schmutz J."/>
            <person name="Larimer F."/>
            <person name="Land M."/>
            <person name="Hauser L."/>
            <person name="Kyrpides N."/>
            <person name="Mikhailova N."/>
            <person name="Bryant D.A."/>
            <person name="Hanada S."/>
            <person name="Tsukatani Y."/>
            <person name="Richardson P."/>
        </authorList>
    </citation>
    <scope>NUCLEOTIDE SEQUENCE [LARGE SCALE GENOMIC DNA]</scope>
    <source>
        <strain evidence="16">DSM 13941 / HLO8</strain>
    </source>
</reference>
<dbReference type="Pfam" id="PF01406">
    <property type="entry name" value="tRNA-synt_1e"/>
    <property type="match status" value="1"/>
</dbReference>
<comment type="similarity">
    <text evidence="2 13">Belongs to the class-I aminoacyl-tRNA synthetase family.</text>
</comment>
<proteinExistence type="inferred from homology"/>
<keyword evidence="10 13" id="KW-0648">Protein biosynthesis</keyword>
<keyword evidence="7 13" id="KW-0547">Nucleotide-binding</keyword>
<evidence type="ECO:0000256" key="10">
    <source>
        <dbReference type="ARBA" id="ARBA00022917"/>
    </source>
</evidence>
<keyword evidence="11 13" id="KW-0030">Aminoacyl-tRNA synthetase</keyword>
<dbReference type="KEGG" id="rca:Rcas_4315"/>
<dbReference type="RefSeq" id="WP_012122761.1">
    <property type="nucleotide sequence ID" value="NC_009767.1"/>
</dbReference>
<feature type="binding site" evidence="13">
    <location>
        <position position="27"/>
    </location>
    <ligand>
        <name>Zn(2+)</name>
        <dbReference type="ChEBI" id="CHEBI:29105"/>
    </ligand>
</feature>
<organism evidence="15 16">
    <name type="scientific">Roseiflexus castenholzii (strain DSM 13941 / HLO8)</name>
    <dbReference type="NCBI Taxonomy" id="383372"/>
    <lineage>
        <taxon>Bacteria</taxon>
        <taxon>Bacillati</taxon>
        <taxon>Chloroflexota</taxon>
        <taxon>Chloroflexia</taxon>
        <taxon>Chloroflexales</taxon>
        <taxon>Roseiflexineae</taxon>
        <taxon>Roseiflexaceae</taxon>
        <taxon>Roseiflexus</taxon>
    </lineage>
</organism>
<dbReference type="InterPro" id="IPR009080">
    <property type="entry name" value="tRNAsynth_Ia_anticodon-bd"/>
</dbReference>
<dbReference type="eggNOG" id="COG0215">
    <property type="taxonomic scope" value="Bacteria"/>
</dbReference>
<dbReference type="CDD" id="cd00672">
    <property type="entry name" value="CysRS_core"/>
    <property type="match status" value="1"/>
</dbReference>
<evidence type="ECO:0000256" key="13">
    <source>
        <dbReference type="HAMAP-Rule" id="MF_00041"/>
    </source>
</evidence>
<dbReference type="Proteomes" id="UP000000263">
    <property type="component" value="Chromosome"/>
</dbReference>
<dbReference type="PANTHER" id="PTHR10890">
    <property type="entry name" value="CYSTEINYL-TRNA SYNTHETASE"/>
    <property type="match status" value="1"/>
</dbReference>
<dbReference type="GO" id="GO:0008270">
    <property type="term" value="F:zinc ion binding"/>
    <property type="evidence" value="ECO:0007669"/>
    <property type="project" value="UniProtKB-UniRule"/>
</dbReference>
<dbReference type="InterPro" id="IPR015803">
    <property type="entry name" value="Cys-tRNA-ligase"/>
</dbReference>
<dbReference type="GO" id="GO:0004817">
    <property type="term" value="F:cysteine-tRNA ligase activity"/>
    <property type="evidence" value="ECO:0007669"/>
    <property type="project" value="UniProtKB-UniRule"/>
</dbReference>
<evidence type="ECO:0000313" key="15">
    <source>
        <dbReference type="EMBL" id="ABU60340.1"/>
    </source>
</evidence>
<keyword evidence="5 13" id="KW-0436">Ligase</keyword>
<feature type="binding site" evidence="13">
    <location>
        <position position="273"/>
    </location>
    <ligand>
        <name>ATP</name>
        <dbReference type="ChEBI" id="CHEBI:30616"/>
    </ligand>
</feature>
<dbReference type="OrthoDB" id="9815130at2"/>
<evidence type="ECO:0000256" key="5">
    <source>
        <dbReference type="ARBA" id="ARBA00022598"/>
    </source>
</evidence>
<dbReference type="Gene3D" id="3.40.50.620">
    <property type="entry name" value="HUPs"/>
    <property type="match status" value="1"/>
</dbReference>
<evidence type="ECO:0000256" key="2">
    <source>
        <dbReference type="ARBA" id="ARBA00005594"/>
    </source>
</evidence>
<dbReference type="NCBIfam" id="TIGR00435">
    <property type="entry name" value="cysS"/>
    <property type="match status" value="1"/>
</dbReference>
<dbReference type="HAMAP" id="MF_00041">
    <property type="entry name" value="Cys_tRNA_synth"/>
    <property type="match status" value="1"/>
</dbReference>
<dbReference type="EC" id="6.1.1.16" evidence="13"/>
<evidence type="ECO:0000313" key="16">
    <source>
        <dbReference type="Proteomes" id="UP000000263"/>
    </source>
</evidence>
<keyword evidence="9 13" id="KW-0067">ATP-binding</keyword>
<dbReference type="GO" id="GO:0005829">
    <property type="term" value="C:cytosol"/>
    <property type="evidence" value="ECO:0007669"/>
    <property type="project" value="TreeGrafter"/>
</dbReference>
<feature type="binding site" evidence="13">
    <location>
        <position position="212"/>
    </location>
    <ligand>
        <name>Zn(2+)</name>
        <dbReference type="ChEBI" id="CHEBI:29105"/>
    </ligand>
</feature>
<dbReference type="InterPro" id="IPR014729">
    <property type="entry name" value="Rossmann-like_a/b/a_fold"/>
</dbReference>
<dbReference type="HOGENOM" id="CLU_013528_0_0_0"/>
<dbReference type="GO" id="GO:0006423">
    <property type="term" value="P:cysteinyl-tRNA aminoacylation"/>
    <property type="evidence" value="ECO:0007669"/>
    <property type="project" value="UniProtKB-UniRule"/>
</dbReference>
<keyword evidence="6 13" id="KW-0479">Metal-binding</keyword>
<evidence type="ECO:0000256" key="9">
    <source>
        <dbReference type="ARBA" id="ARBA00022840"/>
    </source>
</evidence>
<evidence type="ECO:0000256" key="3">
    <source>
        <dbReference type="ARBA" id="ARBA00011245"/>
    </source>
</evidence>
<dbReference type="InterPro" id="IPR032678">
    <property type="entry name" value="tRNA-synt_1_cat_dom"/>
</dbReference>
<keyword evidence="4 13" id="KW-0963">Cytoplasm</keyword>
<feature type="short sequence motif" description="'HIGH' region" evidence="13">
    <location>
        <begin position="29"/>
        <end position="39"/>
    </location>
</feature>
<dbReference type="GO" id="GO:0005524">
    <property type="term" value="F:ATP binding"/>
    <property type="evidence" value="ECO:0007669"/>
    <property type="project" value="UniProtKB-UniRule"/>
</dbReference>
<dbReference type="STRING" id="383372.Rcas_4315"/>
<dbReference type="SUPFAM" id="SSF47323">
    <property type="entry name" value="Anticodon-binding domain of a subclass of class I aminoacyl-tRNA synthetases"/>
    <property type="match status" value="1"/>
</dbReference>
<comment type="subcellular location">
    <subcellularLocation>
        <location evidence="1 13">Cytoplasm</location>
    </subcellularLocation>
</comment>
<feature type="binding site" evidence="13">
    <location>
        <position position="241"/>
    </location>
    <ligand>
        <name>Zn(2+)</name>
        <dbReference type="ChEBI" id="CHEBI:29105"/>
    </ligand>
</feature>
<keyword evidence="16" id="KW-1185">Reference proteome</keyword>
<evidence type="ECO:0000256" key="11">
    <source>
        <dbReference type="ARBA" id="ARBA00023146"/>
    </source>
</evidence>
<comment type="cofactor">
    <cofactor evidence="13">
        <name>Zn(2+)</name>
        <dbReference type="ChEBI" id="CHEBI:29105"/>
    </cofactor>
    <text evidence="13">Binds 1 zinc ion per subunit.</text>
</comment>
<comment type="subunit">
    <text evidence="3 13">Monomer.</text>
</comment>
<protein>
    <recommendedName>
        <fullName evidence="13">Cysteine--tRNA ligase</fullName>
        <ecNumber evidence="13">6.1.1.16</ecNumber>
    </recommendedName>
    <alternativeName>
        <fullName evidence="13">Cysteinyl-tRNA synthetase</fullName>
        <shortName evidence="13">CysRS</shortName>
    </alternativeName>
</protein>
<evidence type="ECO:0000256" key="7">
    <source>
        <dbReference type="ARBA" id="ARBA00022741"/>
    </source>
</evidence>